<gene>
    <name evidence="9" type="ORF">BTW07_03500</name>
</gene>
<keyword evidence="2 7" id="KW-0813">Transport</keyword>
<evidence type="ECO:0000259" key="8">
    <source>
        <dbReference type="PROSITE" id="PS50928"/>
    </source>
</evidence>
<dbReference type="PROSITE" id="PS50928">
    <property type="entry name" value="ABC_TM1"/>
    <property type="match status" value="1"/>
</dbReference>
<evidence type="ECO:0000313" key="10">
    <source>
        <dbReference type="Proteomes" id="UP000186878"/>
    </source>
</evidence>
<proteinExistence type="inferred from homology"/>
<dbReference type="STRING" id="404433.BTW07_03500"/>
<keyword evidence="6 7" id="KW-0472">Membrane</keyword>
<keyword evidence="5 7" id="KW-1133">Transmembrane helix</keyword>
<dbReference type="PANTHER" id="PTHR30151">
    <property type="entry name" value="ALKANE SULFONATE ABC TRANSPORTER-RELATED, MEMBRANE SUBUNIT"/>
    <property type="match status" value="1"/>
</dbReference>
<evidence type="ECO:0000256" key="6">
    <source>
        <dbReference type="ARBA" id="ARBA00023136"/>
    </source>
</evidence>
<feature type="domain" description="ABC transmembrane type-1" evidence="8">
    <location>
        <begin position="59"/>
        <end position="239"/>
    </location>
</feature>
<comment type="caution">
    <text evidence="9">The sequence shown here is derived from an EMBL/GenBank/DDBJ whole genome shotgun (WGS) entry which is preliminary data.</text>
</comment>
<evidence type="ECO:0000256" key="7">
    <source>
        <dbReference type="RuleBase" id="RU363032"/>
    </source>
</evidence>
<keyword evidence="3" id="KW-1003">Cell membrane</keyword>
<dbReference type="CDD" id="cd06261">
    <property type="entry name" value="TM_PBP2"/>
    <property type="match status" value="1"/>
</dbReference>
<sequence>MPERALLKRLVRPLLALVTIVAIWQLVLTLTGVPRYILPSPMAVGRALIDQRGLLAHHAGITAIEIVAGLIGGILLGLTTALALARFRALRRTLLPLLLISQAIPLFALAPILMLWLGYGLGPKILMAMVIIYFPVASTGYDGLRQTPQGWLDLAQTFGLTRRQRLLKVQLPAALPSLASGLRMAASAAPIGAVIGEWVGSSQGLGYLMLNANARLQIDLMFAALVVLVAFAVLLYFGVDAALRLAMPWHHDRVESEP</sequence>
<dbReference type="PANTHER" id="PTHR30151:SF20">
    <property type="entry name" value="ABC TRANSPORTER PERMEASE PROTEIN HI_0355-RELATED"/>
    <property type="match status" value="1"/>
</dbReference>
<evidence type="ECO:0000313" key="9">
    <source>
        <dbReference type="EMBL" id="OLO05551.1"/>
    </source>
</evidence>
<dbReference type="EMBL" id="MSDO01000003">
    <property type="protein sequence ID" value="OLO05551.1"/>
    <property type="molecule type" value="Genomic_DNA"/>
</dbReference>
<dbReference type="Proteomes" id="UP000186878">
    <property type="component" value="Unassembled WGS sequence"/>
</dbReference>
<name>A0A1Q8SVU6_9GAMM</name>
<comment type="similarity">
    <text evidence="7">Belongs to the binding-protein-dependent transport system permease family.</text>
</comment>
<feature type="transmembrane region" description="Helical" evidence="7">
    <location>
        <begin position="14"/>
        <end position="38"/>
    </location>
</feature>
<protein>
    <submittedName>
        <fullName evidence="9">ABC transporter permease</fullName>
    </submittedName>
</protein>
<feature type="transmembrane region" description="Helical" evidence="7">
    <location>
        <begin position="218"/>
        <end position="239"/>
    </location>
</feature>
<evidence type="ECO:0000256" key="1">
    <source>
        <dbReference type="ARBA" id="ARBA00004651"/>
    </source>
</evidence>
<keyword evidence="4 7" id="KW-0812">Transmembrane</keyword>
<dbReference type="AlphaFoldDB" id="A0A1Q8SVU6"/>
<dbReference type="RefSeq" id="WP_075568772.1">
    <property type="nucleotide sequence ID" value="NZ_MSDO01000003.1"/>
</dbReference>
<dbReference type="InterPro" id="IPR035906">
    <property type="entry name" value="MetI-like_sf"/>
</dbReference>
<reference evidence="9 10" key="1">
    <citation type="submission" date="2016-12" db="EMBL/GenBank/DDBJ databases">
        <title>Draft genome sequences of strains Salinicola socius SMB35, Salinicola sp. MH3R3-1 and Chromohalobacter sp. SMB17 from the Verkhnekamsk potash mining region of Russia.</title>
        <authorList>
            <person name="Mavrodi D.V."/>
            <person name="Olsson B.E."/>
            <person name="Korsakova E.S."/>
            <person name="Pyankova A."/>
            <person name="Mavrodi O.V."/>
            <person name="Plotnikova E.G."/>
        </authorList>
    </citation>
    <scope>NUCLEOTIDE SEQUENCE [LARGE SCALE GENOMIC DNA]</scope>
    <source>
        <strain evidence="9 10">SMB35</strain>
    </source>
</reference>
<keyword evidence="10" id="KW-1185">Reference proteome</keyword>
<dbReference type="Pfam" id="PF00528">
    <property type="entry name" value="BPD_transp_1"/>
    <property type="match status" value="1"/>
</dbReference>
<accession>A0A1Q8SVU6</accession>
<feature type="transmembrane region" description="Helical" evidence="7">
    <location>
        <begin position="97"/>
        <end position="119"/>
    </location>
</feature>
<dbReference type="SUPFAM" id="SSF161098">
    <property type="entry name" value="MetI-like"/>
    <property type="match status" value="1"/>
</dbReference>
<evidence type="ECO:0000256" key="3">
    <source>
        <dbReference type="ARBA" id="ARBA00022475"/>
    </source>
</evidence>
<dbReference type="Gene3D" id="1.10.3720.10">
    <property type="entry name" value="MetI-like"/>
    <property type="match status" value="1"/>
</dbReference>
<evidence type="ECO:0000256" key="4">
    <source>
        <dbReference type="ARBA" id="ARBA00022692"/>
    </source>
</evidence>
<evidence type="ECO:0000256" key="5">
    <source>
        <dbReference type="ARBA" id="ARBA00022989"/>
    </source>
</evidence>
<organism evidence="9 10">
    <name type="scientific">Salinicola socius</name>
    <dbReference type="NCBI Taxonomy" id="404433"/>
    <lineage>
        <taxon>Bacteria</taxon>
        <taxon>Pseudomonadati</taxon>
        <taxon>Pseudomonadota</taxon>
        <taxon>Gammaproteobacteria</taxon>
        <taxon>Oceanospirillales</taxon>
        <taxon>Halomonadaceae</taxon>
        <taxon>Salinicola</taxon>
    </lineage>
</organism>
<dbReference type="GO" id="GO:0055085">
    <property type="term" value="P:transmembrane transport"/>
    <property type="evidence" value="ECO:0007669"/>
    <property type="project" value="InterPro"/>
</dbReference>
<comment type="subcellular location">
    <subcellularLocation>
        <location evidence="1 7">Cell membrane</location>
        <topology evidence="1 7">Multi-pass membrane protein</topology>
    </subcellularLocation>
</comment>
<dbReference type="GO" id="GO:0005886">
    <property type="term" value="C:plasma membrane"/>
    <property type="evidence" value="ECO:0007669"/>
    <property type="project" value="UniProtKB-SubCell"/>
</dbReference>
<feature type="transmembrane region" description="Helical" evidence="7">
    <location>
        <begin position="58"/>
        <end position="85"/>
    </location>
</feature>
<evidence type="ECO:0000256" key="2">
    <source>
        <dbReference type="ARBA" id="ARBA00022448"/>
    </source>
</evidence>
<dbReference type="InterPro" id="IPR000515">
    <property type="entry name" value="MetI-like"/>
</dbReference>